<feature type="region of interest" description="Disordered" evidence="1">
    <location>
        <begin position="170"/>
        <end position="189"/>
    </location>
</feature>
<keyword evidence="2" id="KW-0472">Membrane</keyword>
<keyword evidence="2" id="KW-0812">Transmembrane</keyword>
<reference evidence="3" key="1">
    <citation type="submission" date="2022-08" db="EMBL/GenBank/DDBJ databases">
        <authorList>
            <consortium name="DOE Joint Genome Institute"/>
            <person name="Min B."/>
            <person name="Riley R."/>
            <person name="Sierra-Patev S."/>
            <person name="Naranjo-Ortiz M."/>
            <person name="Looney B."/>
            <person name="Konkel Z."/>
            <person name="Slot J.C."/>
            <person name="Sakamoto Y."/>
            <person name="Steenwyk J.L."/>
            <person name="Rokas A."/>
            <person name="Carro J."/>
            <person name="Camarero S."/>
            <person name="Ferreira P."/>
            <person name="Molpeceres G."/>
            <person name="Ruiz-Duenas F.J."/>
            <person name="Serrano A."/>
            <person name="Henrissat B."/>
            <person name="Drula E."/>
            <person name="Hughes K.W."/>
            <person name="Mata J.L."/>
            <person name="Ishikawa N.K."/>
            <person name="Vargas-Isla R."/>
            <person name="Ushijima S."/>
            <person name="Smith C.A."/>
            <person name="Ahrendt S."/>
            <person name="Andreopoulos W."/>
            <person name="He G."/>
            <person name="Labutti K."/>
            <person name="Lipzen A."/>
            <person name="Ng V."/>
            <person name="Sandor L."/>
            <person name="Barry K."/>
            <person name="Martinez A.T."/>
            <person name="Xiao Y."/>
            <person name="Gibbons J.G."/>
            <person name="Terashima K."/>
            <person name="Hibbett D.S."/>
            <person name="Grigoriev I.V."/>
        </authorList>
    </citation>
    <scope>NUCLEOTIDE SEQUENCE</scope>
    <source>
        <strain evidence="3">TFB10291</strain>
    </source>
</reference>
<evidence type="ECO:0000256" key="1">
    <source>
        <dbReference type="SAM" id="MobiDB-lite"/>
    </source>
</evidence>
<feature type="transmembrane region" description="Helical" evidence="2">
    <location>
        <begin position="197"/>
        <end position="221"/>
    </location>
</feature>
<name>A0AA38TYM7_9AGAR</name>
<evidence type="ECO:0000313" key="4">
    <source>
        <dbReference type="Proteomes" id="UP001163798"/>
    </source>
</evidence>
<evidence type="ECO:0000313" key="3">
    <source>
        <dbReference type="EMBL" id="KAJ3789672.1"/>
    </source>
</evidence>
<sequence>MVNVTIDDSSPLVTYYPTGGWNSRSASNPCPACTANPDTDLFYDRTFHDGTFYPLPGITNFPNVPLTASIVFNGTAVYVFCALAQSSNSPDGDSDMSFYVDGSLKDTFVKIAPGNNDTYNYSVNVFSIDSLIPGLHNLTLQNGQVNGFKSLMLLDEIVYTTVNNFTLQSPTSTTTPSFSAQTSTSSDSSSSIRSHRIVVGLAIAVPVIAVLLAALGLIFYLKQRKQRYEKSGTSPRPFEPTAARTIEPFLTLPHSNLSHPMSSIASQQTHPSNRFHAGLSGAHRAYAPTQLQASGYTSSIPSVTYEEQPSLRHALTSRSVGGEFGSNQAPPSYANLSGLEPPPAYAMSKAA</sequence>
<gene>
    <name evidence="3" type="ORF">GGU10DRAFT_431460</name>
</gene>
<accession>A0AA38TYM7</accession>
<dbReference type="Proteomes" id="UP001163798">
    <property type="component" value="Unassembled WGS sequence"/>
</dbReference>
<keyword evidence="4" id="KW-1185">Reference proteome</keyword>
<keyword evidence="2" id="KW-1133">Transmembrane helix</keyword>
<organism evidence="3 4">
    <name type="scientific">Lentinula aff. detonsa</name>
    <dbReference type="NCBI Taxonomy" id="2804958"/>
    <lineage>
        <taxon>Eukaryota</taxon>
        <taxon>Fungi</taxon>
        <taxon>Dikarya</taxon>
        <taxon>Basidiomycota</taxon>
        <taxon>Agaricomycotina</taxon>
        <taxon>Agaricomycetes</taxon>
        <taxon>Agaricomycetidae</taxon>
        <taxon>Agaricales</taxon>
        <taxon>Marasmiineae</taxon>
        <taxon>Omphalotaceae</taxon>
        <taxon>Lentinula</taxon>
    </lineage>
</organism>
<dbReference type="EMBL" id="MU793257">
    <property type="protein sequence ID" value="KAJ3789672.1"/>
    <property type="molecule type" value="Genomic_DNA"/>
</dbReference>
<protein>
    <submittedName>
        <fullName evidence="3">Uncharacterized protein</fullName>
    </submittedName>
</protein>
<comment type="caution">
    <text evidence="3">The sequence shown here is derived from an EMBL/GenBank/DDBJ whole genome shotgun (WGS) entry which is preliminary data.</text>
</comment>
<proteinExistence type="predicted"/>
<dbReference type="AlphaFoldDB" id="A0AA38TYM7"/>
<evidence type="ECO:0000256" key="2">
    <source>
        <dbReference type="SAM" id="Phobius"/>
    </source>
</evidence>
<feature type="region of interest" description="Disordered" evidence="1">
    <location>
        <begin position="316"/>
        <end position="351"/>
    </location>
</feature>